<dbReference type="AlphaFoldDB" id="A0A427SYG1"/>
<dbReference type="RefSeq" id="WP_125315407.1">
    <property type="nucleotide sequence ID" value="NZ_RSEC01000061.1"/>
</dbReference>
<organism evidence="1 2">
    <name type="scientific">Amycolatopsis eburnea</name>
    <dbReference type="NCBI Taxonomy" id="2267691"/>
    <lineage>
        <taxon>Bacteria</taxon>
        <taxon>Bacillati</taxon>
        <taxon>Actinomycetota</taxon>
        <taxon>Actinomycetes</taxon>
        <taxon>Pseudonocardiales</taxon>
        <taxon>Pseudonocardiaceae</taxon>
        <taxon>Amycolatopsis</taxon>
    </lineage>
</organism>
<accession>A0A427SYG1</accession>
<comment type="caution">
    <text evidence="1">The sequence shown here is derived from an EMBL/GenBank/DDBJ whole genome shotgun (WGS) entry which is preliminary data.</text>
</comment>
<proteinExistence type="predicted"/>
<reference evidence="1 2" key="1">
    <citation type="submission" date="2018-12" db="EMBL/GenBank/DDBJ databases">
        <title>Amycolatopsis eburnea sp. nov. actinomycete associate with arbuscular mycorrhiza fungal spore.</title>
        <authorList>
            <person name="Lumyong S."/>
            <person name="Chaiya L."/>
        </authorList>
    </citation>
    <scope>NUCLEOTIDE SEQUENCE [LARGE SCALE GENOMIC DNA]</scope>
    <source>
        <strain evidence="1 2">GLM-1</strain>
    </source>
</reference>
<dbReference type="SUPFAM" id="SSF142906">
    <property type="entry name" value="YjbR-like"/>
    <property type="match status" value="1"/>
</dbReference>
<name>A0A427SYG1_9PSEU</name>
<dbReference type="InterPro" id="IPR058532">
    <property type="entry name" value="YjbR/MT2646/Rv2570-like"/>
</dbReference>
<dbReference type="GO" id="GO:0003677">
    <property type="term" value="F:DNA binding"/>
    <property type="evidence" value="ECO:0007669"/>
    <property type="project" value="UniProtKB-KW"/>
</dbReference>
<sequence length="116" mass="13354">MVTGDEVRAFAATLPRAYEAIVRDRVKFRIGQIVFLALSRDETLMGFAFPREQRDALIAGEPEKFLLPEPSDLRFRWVRCRLAAIDADEMRELVVEAWRMCVPKKVSSAYLDTHPL</sequence>
<keyword evidence="1" id="KW-0238">DNA-binding</keyword>
<evidence type="ECO:0000313" key="1">
    <source>
        <dbReference type="EMBL" id="RSD09472.1"/>
    </source>
</evidence>
<protein>
    <submittedName>
        <fullName evidence="1">MmcQ/YjbR family DNA-binding protein</fullName>
    </submittedName>
</protein>
<evidence type="ECO:0000313" key="2">
    <source>
        <dbReference type="Proteomes" id="UP000267081"/>
    </source>
</evidence>
<keyword evidence="2" id="KW-1185">Reference proteome</keyword>
<dbReference type="Pfam" id="PF04237">
    <property type="entry name" value="YjbR"/>
    <property type="match status" value="1"/>
</dbReference>
<dbReference type="InterPro" id="IPR038056">
    <property type="entry name" value="YjbR-like_sf"/>
</dbReference>
<dbReference type="EMBL" id="RSEC01000061">
    <property type="protein sequence ID" value="RSD09472.1"/>
    <property type="molecule type" value="Genomic_DNA"/>
</dbReference>
<gene>
    <name evidence="1" type="ORF">EIY87_41305</name>
</gene>
<dbReference type="OrthoDB" id="6167040at2"/>
<dbReference type="Proteomes" id="UP000267081">
    <property type="component" value="Unassembled WGS sequence"/>
</dbReference>